<dbReference type="EMBL" id="JAHZUY010000013">
    <property type="protein sequence ID" value="MBW8269302.1"/>
    <property type="molecule type" value="Genomic_DNA"/>
</dbReference>
<evidence type="ECO:0000313" key="1">
    <source>
        <dbReference type="EMBL" id="MBW8269302.1"/>
    </source>
</evidence>
<dbReference type="Proteomes" id="UP001519924">
    <property type="component" value="Unassembled WGS sequence"/>
</dbReference>
<dbReference type="RefSeq" id="WP_220117060.1">
    <property type="nucleotide sequence ID" value="NZ_JAHZUY010000013.1"/>
</dbReference>
<organism evidence="1 2">
    <name type="scientific">Caldovatus aquaticus</name>
    <dbReference type="NCBI Taxonomy" id="2865671"/>
    <lineage>
        <taxon>Bacteria</taxon>
        <taxon>Pseudomonadati</taxon>
        <taxon>Pseudomonadota</taxon>
        <taxon>Alphaproteobacteria</taxon>
        <taxon>Acetobacterales</taxon>
        <taxon>Roseomonadaceae</taxon>
        <taxon>Caldovatus</taxon>
    </lineage>
</organism>
<proteinExistence type="predicted"/>
<comment type="caution">
    <text evidence="1">The sequence shown here is derived from an EMBL/GenBank/DDBJ whole genome shotgun (WGS) entry which is preliminary data.</text>
</comment>
<evidence type="ECO:0000313" key="2">
    <source>
        <dbReference type="Proteomes" id="UP001519924"/>
    </source>
</evidence>
<accession>A0ABS7F2S7</accession>
<gene>
    <name evidence="1" type="ORF">K1J50_07350</name>
</gene>
<protein>
    <recommendedName>
        <fullName evidence="3">Transposase</fullName>
    </recommendedName>
</protein>
<sequence>MVSRRNRKAAARRAAGFHDDLRGTYDSFNRLPMEVPKALFAGRLVFIDETAKSLVPARSRAIVP</sequence>
<evidence type="ECO:0008006" key="3">
    <source>
        <dbReference type="Google" id="ProtNLM"/>
    </source>
</evidence>
<reference evidence="1 2" key="1">
    <citation type="submission" date="2021-08" db="EMBL/GenBank/DDBJ databases">
        <title>Caldovatus sediminis gen. nov., sp. nov., a moderately thermophilic bacterium isolated from a hot spring.</title>
        <authorList>
            <person name="Hu C.-J."/>
            <person name="Li W.-J."/>
            <person name="Xian W.-D."/>
        </authorList>
    </citation>
    <scope>NUCLEOTIDE SEQUENCE [LARGE SCALE GENOMIC DNA]</scope>
    <source>
        <strain evidence="1 2">SYSU G05006</strain>
    </source>
</reference>
<keyword evidence="2" id="KW-1185">Reference proteome</keyword>
<name>A0ABS7F2S7_9PROT</name>